<keyword evidence="2" id="KW-1185">Reference proteome</keyword>
<protein>
    <submittedName>
        <fullName evidence="1">Uncharacterized protein</fullName>
    </submittedName>
</protein>
<organism evidence="1 2">
    <name type="scientific">Wickerhamomyces pijperi</name>
    <name type="common">Yeast</name>
    <name type="synonym">Pichia pijperi</name>
    <dbReference type="NCBI Taxonomy" id="599730"/>
    <lineage>
        <taxon>Eukaryota</taxon>
        <taxon>Fungi</taxon>
        <taxon>Dikarya</taxon>
        <taxon>Ascomycota</taxon>
        <taxon>Saccharomycotina</taxon>
        <taxon>Saccharomycetes</taxon>
        <taxon>Phaffomycetales</taxon>
        <taxon>Wickerhamomycetaceae</taxon>
        <taxon>Wickerhamomyces</taxon>
    </lineage>
</organism>
<reference evidence="1" key="1">
    <citation type="journal article" date="2021" name="Open Biol.">
        <title>Shared evolutionary footprints suggest mitochondrial oxidative damage underlies multiple complex I losses in fungi.</title>
        <authorList>
            <person name="Schikora-Tamarit M.A."/>
            <person name="Marcet-Houben M."/>
            <person name="Nosek J."/>
            <person name="Gabaldon T."/>
        </authorList>
    </citation>
    <scope>NUCLEOTIDE SEQUENCE</scope>
    <source>
        <strain evidence="1">CBS2887</strain>
    </source>
</reference>
<dbReference type="Proteomes" id="UP000774326">
    <property type="component" value="Unassembled WGS sequence"/>
</dbReference>
<sequence>MSEPLQIETTDTRCKDIISDQRDIIHSIHSKINELWEQVRLIYEERDKINPESSPEEIDITDLQEAIDEFGSLWESADEQLSLDIIELLALDKEFQDMFSSKIEELKKLNENAFALKSKNLDGLDRLTSAKRRLDNAAATVGKINDVKLTNNGEPLVLDNLSKDQYLNLLNKERTKRAKLDFTNSKILQPQLIEVEDRVRSYRTMQQKWNKVISFDIKELDKSMAMFNKREAAVSSSK</sequence>
<dbReference type="AlphaFoldDB" id="A0A9P8QE20"/>
<proteinExistence type="predicted"/>
<comment type="caution">
    <text evidence="1">The sequence shown here is derived from an EMBL/GenBank/DDBJ whole genome shotgun (WGS) entry which is preliminary data.</text>
</comment>
<dbReference type="EMBL" id="JAEUBG010000192">
    <property type="protein sequence ID" value="KAH3688723.1"/>
    <property type="molecule type" value="Genomic_DNA"/>
</dbReference>
<gene>
    <name evidence="1" type="ORF">WICPIJ_000323</name>
</gene>
<accession>A0A9P8QE20</accession>
<reference evidence="1" key="2">
    <citation type="submission" date="2021-01" db="EMBL/GenBank/DDBJ databases">
        <authorList>
            <person name="Schikora-Tamarit M.A."/>
        </authorList>
    </citation>
    <scope>NUCLEOTIDE SEQUENCE</scope>
    <source>
        <strain evidence="1">CBS2887</strain>
    </source>
</reference>
<evidence type="ECO:0000313" key="2">
    <source>
        <dbReference type="Proteomes" id="UP000774326"/>
    </source>
</evidence>
<name>A0A9P8QE20_WICPI</name>
<evidence type="ECO:0000313" key="1">
    <source>
        <dbReference type="EMBL" id="KAH3688723.1"/>
    </source>
</evidence>